<accession>A0A6J5WX18</accession>
<evidence type="ECO:0000313" key="2">
    <source>
        <dbReference type="EMBL" id="CAB4306210.1"/>
    </source>
</evidence>
<dbReference type="PANTHER" id="PTHR33647">
    <property type="entry name" value="OS01G0793900 PROTEIN"/>
    <property type="match status" value="1"/>
</dbReference>
<dbReference type="Proteomes" id="UP000507222">
    <property type="component" value="Unassembled WGS sequence"/>
</dbReference>
<evidence type="ECO:0000313" key="3">
    <source>
        <dbReference type="Proteomes" id="UP000507222"/>
    </source>
</evidence>
<evidence type="ECO:0000313" key="1">
    <source>
        <dbReference type="EMBL" id="CAB4275822.1"/>
    </source>
</evidence>
<dbReference type="AlphaFoldDB" id="A0A6J5WX18"/>
<evidence type="ECO:0000313" key="4">
    <source>
        <dbReference type="Proteomes" id="UP000507245"/>
    </source>
</evidence>
<keyword evidence="4" id="KW-1185">Reference proteome</keyword>
<reference evidence="4" key="1">
    <citation type="journal article" date="2020" name="Genome Biol.">
        <title>Gamete binning: chromosome-level and haplotype-resolved genome assembly enabled by high-throughput single-cell sequencing of gamete genomes.</title>
        <authorList>
            <person name="Campoy J.A."/>
            <person name="Sun H."/>
            <person name="Goel M."/>
            <person name="Jiao W.-B."/>
            <person name="Folz-Donahue K."/>
            <person name="Wang N."/>
            <person name="Rubio M."/>
            <person name="Liu C."/>
            <person name="Kukat C."/>
            <person name="Ruiz D."/>
            <person name="Huettel B."/>
            <person name="Schneeberger K."/>
        </authorList>
    </citation>
    <scope>NUCLEOTIDE SEQUENCE [LARGE SCALE GENOMIC DNA]</scope>
    <source>
        <strain evidence="4">cv. Rojo Pasion</strain>
    </source>
</reference>
<sequence length="147" mass="16852">MGNCLRRDSATVWAGDDDDDWVDISSQLQLCDDCNNSNNKKKKKAYNHLVEKERLLGEIISSASTSSTSTNGDQVKIKITKKELDELVHGGNLQGLSSVEQLLDRLLTTNGPDEDQNFYEMDRQDQDFYEMDHQRPWRPVLQTIPEY</sequence>
<dbReference type="EMBL" id="CAEKKB010000004">
    <property type="protein sequence ID" value="CAB4306210.1"/>
    <property type="molecule type" value="Genomic_DNA"/>
</dbReference>
<organism evidence="2 4">
    <name type="scientific">Prunus armeniaca</name>
    <name type="common">Apricot</name>
    <name type="synonym">Armeniaca vulgaris</name>
    <dbReference type="NCBI Taxonomy" id="36596"/>
    <lineage>
        <taxon>Eukaryota</taxon>
        <taxon>Viridiplantae</taxon>
        <taxon>Streptophyta</taxon>
        <taxon>Embryophyta</taxon>
        <taxon>Tracheophyta</taxon>
        <taxon>Spermatophyta</taxon>
        <taxon>Magnoliopsida</taxon>
        <taxon>eudicotyledons</taxon>
        <taxon>Gunneridae</taxon>
        <taxon>Pentapetalae</taxon>
        <taxon>rosids</taxon>
        <taxon>fabids</taxon>
        <taxon>Rosales</taxon>
        <taxon>Rosaceae</taxon>
        <taxon>Amygdaloideae</taxon>
        <taxon>Amygdaleae</taxon>
        <taxon>Prunus</taxon>
    </lineage>
</organism>
<name>A0A6J5WX18_PRUAR</name>
<protein>
    <submittedName>
        <fullName evidence="2">Uncharacterized protein</fullName>
    </submittedName>
</protein>
<gene>
    <name evidence="1" type="ORF">CURHAP_LOCUS24759</name>
    <name evidence="2" type="ORF">ORAREDHAP_LOCUS24335</name>
</gene>
<dbReference type="Proteomes" id="UP000507245">
    <property type="component" value="Unassembled WGS sequence"/>
</dbReference>
<proteinExistence type="predicted"/>
<dbReference type="PANTHER" id="PTHR33647:SF5">
    <property type="entry name" value="OS01G0793900 PROTEIN"/>
    <property type="match status" value="1"/>
</dbReference>
<dbReference type="OrthoDB" id="610799at2759"/>
<dbReference type="EMBL" id="CAEKDK010000004">
    <property type="protein sequence ID" value="CAB4275822.1"/>
    <property type="molecule type" value="Genomic_DNA"/>
</dbReference>
<reference evidence="2 3" key="2">
    <citation type="submission" date="2020-05" db="EMBL/GenBank/DDBJ databases">
        <authorList>
            <person name="Campoy J."/>
            <person name="Schneeberger K."/>
            <person name="Spophaly S."/>
        </authorList>
    </citation>
    <scope>NUCLEOTIDE SEQUENCE [LARGE SCALE GENOMIC DNA]</scope>
    <source>
        <strain evidence="2">PruArmRojPasFocal</strain>
    </source>
</reference>